<proteinExistence type="inferred from homology"/>
<protein>
    <submittedName>
        <fullName evidence="4">D-alanyl-D-alanine carboxypeptidase</fullName>
    </submittedName>
</protein>
<keyword evidence="4" id="KW-0121">Carboxypeptidase</keyword>
<dbReference type="Proteomes" id="UP000018837">
    <property type="component" value="Unassembled WGS sequence"/>
</dbReference>
<dbReference type="PATRIC" id="fig|1411148.3.peg.228"/>
<keyword evidence="2" id="KW-0378">Hydrolase</keyword>
<dbReference type="Pfam" id="PF02113">
    <property type="entry name" value="Peptidase_S13"/>
    <property type="match status" value="1"/>
</dbReference>
<evidence type="ECO:0000313" key="4">
    <source>
        <dbReference type="EMBL" id="ETK02812.1"/>
    </source>
</evidence>
<sequence length="483" mass="53225">MMACALLMITVAPAAMAGRTTEIPEPIRRFIERPVLRGASVSFVVKRVKDGKTLYNYEGDRQLTPASVMKTVTSATALELLGEDYRFETTVEYDGELRPDGILDGNLYIRGGGDPTLNSSESRTPKDSIVDAWVEAVRAAGIREITGAVVADERIFDNEGVSMKWLLEDLGSSYGQGCYGLNIFDNRIGISLSSGAKGTTPQVTAVTPRVEGLTFHNYLRAATKDSAYVVGFPFANERSLFGTLPARRSGLYLGADLPDPPLFVARYVSERLRDRGIRIRKRPSSMRIEAEAGRETSRPRRPIITTRSRPLREIVRALCVVSHNLYADALLKTLGRRLTESEQSSFGRGAQVARGYWQDRGLDASSLWMYDGSGLAVTGKVTASFLCDMLTYMATQSRASEAFYQALPLVGREGTVRRMLRDTDLEGRARLKGGSMSRVLCYAGYVDDEDGVRYAVAVMANNYTGGVLSMRQAIEYLLVDVFE</sequence>
<dbReference type="SUPFAM" id="SSF56601">
    <property type="entry name" value="beta-lactamase/transpeptidase-like"/>
    <property type="match status" value="1"/>
</dbReference>
<dbReference type="EMBL" id="AYUF01000296">
    <property type="protein sequence ID" value="ETK02812.1"/>
    <property type="molecule type" value="Genomic_DNA"/>
</dbReference>
<dbReference type="GO" id="GO:0006508">
    <property type="term" value="P:proteolysis"/>
    <property type="evidence" value="ECO:0007669"/>
    <property type="project" value="InterPro"/>
</dbReference>
<dbReference type="GO" id="GO:0000270">
    <property type="term" value="P:peptidoglycan metabolic process"/>
    <property type="evidence" value="ECO:0007669"/>
    <property type="project" value="TreeGrafter"/>
</dbReference>
<keyword evidence="4" id="KW-0645">Protease</keyword>
<dbReference type="AlphaFoldDB" id="W2C8I7"/>
<dbReference type="InterPro" id="IPR012338">
    <property type="entry name" value="Beta-lactam/transpept-like"/>
</dbReference>
<accession>W2C8I7</accession>
<feature type="chain" id="PRO_5004813516" evidence="3">
    <location>
        <begin position="18"/>
        <end position="483"/>
    </location>
</feature>
<evidence type="ECO:0000313" key="5">
    <source>
        <dbReference type="Proteomes" id="UP000018837"/>
    </source>
</evidence>
<dbReference type="InterPro" id="IPR000667">
    <property type="entry name" value="Peptidase_S13"/>
</dbReference>
<dbReference type="Gene3D" id="3.40.710.10">
    <property type="entry name" value="DD-peptidase/beta-lactamase superfamily"/>
    <property type="match status" value="2"/>
</dbReference>
<keyword evidence="3" id="KW-0732">Signal</keyword>
<comment type="caution">
    <text evidence="4">The sequence shown here is derived from an EMBL/GenBank/DDBJ whole genome shotgun (WGS) entry which is preliminary data.</text>
</comment>
<evidence type="ECO:0000256" key="3">
    <source>
        <dbReference type="SAM" id="SignalP"/>
    </source>
</evidence>
<name>W2C8I7_9BACT</name>
<comment type="similarity">
    <text evidence="1">Belongs to the peptidase S13 family.</text>
</comment>
<reference evidence="4 5" key="1">
    <citation type="submission" date="2013-11" db="EMBL/GenBank/DDBJ databases">
        <title>Single cell genomics of uncultured Tannerella BU063 (oral taxon 286).</title>
        <authorList>
            <person name="Beall C.J."/>
            <person name="Campbell A.G."/>
            <person name="Griffen A.L."/>
            <person name="Podar M."/>
            <person name="Leys E.J."/>
        </authorList>
    </citation>
    <scope>NUCLEOTIDE SEQUENCE [LARGE SCALE GENOMIC DNA]</scope>
    <source>
        <strain evidence="4">Cell 2</strain>
    </source>
</reference>
<dbReference type="PANTHER" id="PTHR30023">
    <property type="entry name" value="D-ALANYL-D-ALANINE CARBOXYPEPTIDASE"/>
    <property type="match status" value="1"/>
</dbReference>
<dbReference type="NCBIfam" id="TIGR00666">
    <property type="entry name" value="PBP4"/>
    <property type="match status" value="1"/>
</dbReference>
<dbReference type="Gene3D" id="3.50.80.20">
    <property type="entry name" value="D-Ala-D-Ala carboxypeptidase C, peptidase S13"/>
    <property type="match status" value="1"/>
</dbReference>
<gene>
    <name evidence="4" type="ORF">N425_02280</name>
</gene>
<organism evidence="4 5">
    <name type="scientific">Tannerella sp. oral taxon BU063 isolate Cell 2</name>
    <dbReference type="NCBI Taxonomy" id="1411148"/>
    <lineage>
        <taxon>Bacteria</taxon>
        <taxon>Pseudomonadati</taxon>
        <taxon>Bacteroidota</taxon>
        <taxon>Bacteroidia</taxon>
        <taxon>Bacteroidales</taxon>
        <taxon>Tannerellaceae</taxon>
        <taxon>Tannerella</taxon>
    </lineage>
</organism>
<evidence type="ECO:0000256" key="2">
    <source>
        <dbReference type="ARBA" id="ARBA00022801"/>
    </source>
</evidence>
<dbReference type="GO" id="GO:0004185">
    <property type="term" value="F:serine-type carboxypeptidase activity"/>
    <property type="evidence" value="ECO:0007669"/>
    <property type="project" value="InterPro"/>
</dbReference>
<dbReference type="PANTHER" id="PTHR30023:SF0">
    <property type="entry name" value="PENICILLIN-SENSITIVE CARBOXYPEPTIDASE A"/>
    <property type="match status" value="1"/>
</dbReference>
<feature type="signal peptide" evidence="3">
    <location>
        <begin position="1"/>
        <end position="17"/>
    </location>
</feature>
<dbReference type="PRINTS" id="PR00922">
    <property type="entry name" value="DADACBPTASE3"/>
</dbReference>
<evidence type="ECO:0000256" key="1">
    <source>
        <dbReference type="ARBA" id="ARBA00006096"/>
    </source>
</evidence>